<dbReference type="CDD" id="cd00085">
    <property type="entry name" value="HNHc"/>
    <property type="match status" value="1"/>
</dbReference>
<keyword evidence="3" id="KW-0540">Nuclease</keyword>
<keyword evidence="3" id="KW-0255">Endonuclease</keyword>
<feature type="compositionally biased region" description="Basic and acidic residues" evidence="1">
    <location>
        <begin position="368"/>
        <end position="378"/>
    </location>
</feature>
<reference evidence="3" key="2">
    <citation type="submission" date="2021-09" db="EMBL/GenBank/DDBJ databases">
        <authorList>
            <person name="Gilroy R."/>
        </authorList>
    </citation>
    <scope>NUCLEOTIDE SEQUENCE</scope>
    <source>
        <strain evidence="3">ChiHjej13B12-14962</strain>
    </source>
</reference>
<dbReference type="InterPro" id="IPR003615">
    <property type="entry name" value="HNH_nuc"/>
</dbReference>
<name>A0A921FLU7_9MICC</name>
<comment type="caution">
    <text evidence="3">The sequence shown here is derived from an EMBL/GenBank/DDBJ whole genome shotgun (WGS) entry which is preliminary data.</text>
</comment>
<dbReference type="Proteomes" id="UP000703315">
    <property type="component" value="Unassembled WGS sequence"/>
</dbReference>
<sequence>MGTTAFPDLGIAVPMPAELDLEAIDNLSVGQLAYLTAVTTQKLSQRIADPATAHEFAQYRRASGTDWAGHVPQGAHDNSEAEVSQGDTPTQSYLSARSGEDDPTDADGNPIISPRPLPSPPENPYDAIPYIAEMLRRTQHSHDAVITGFARHLQPMFQAQPEYFGTPEGVQAFRDSTAYFKDVFRFSGQMTKKIHARLPYVTWNPGQDPTMGVHQPKLIQLAKAFRDGQIPAENLDRIVWLDKDLTKHVRSTSASLDDKDDVLREFEPTLVEAAQVSNPDAFNAARRRWADKIAHALDADGPPIAHTLRKQADNVIRDQAYADGSGKIWLHATPDVFAQYKHFVVNQLNKNGAPITPDEQLTEWLHSPAEEQSDKPEAKSTAQPTDPQSGSNNCNSKPNEDTHATRNPEDPVEDAGLFDDFEADHPLTTATLDDLRIDHDPDAVVAEDAQGKPVSQQTLDDIETLTPGQLLSTILIGAMKAIFSMAPDQLQIKRSHGADATLVIVQDIETAYQTLGIGAIPEDARRPKGPDGIIPTVIQRENPDNPTSLCRNPKHLPGASPPAPWTGYISEALNIGPVHPQHTQQLACGSQLVGQIWNDHHSVLNQRRAYRTCTPSQRRAVLARDRGCQAPGCTIIAAWCQIHHLKAWKRGGNTDIDNLITLCAHHHAAIHNDKWTIHTINGTHYFQPAPWLDPTQPLLRNIHWAL</sequence>
<evidence type="ECO:0000313" key="3">
    <source>
        <dbReference type="EMBL" id="HJF14419.1"/>
    </source>
</evidence>
<evidence type="ECO:0000259" key="2">
    <source>
        <dbReference type="SMART" id="SM00507"/>
    </source>
</evidence>
<dbReference type="Pfam" id="PF01844">
    <property type="entry name" value="HNH"/>
    <property type="match status" value="1"/>
</dbReference>
<dbReference type="GO" id="GO:0004519">
    <property type="term" value="F:endonuclease activity"/>
    <property type="evidence" value="ECO:0007669"/>
    <property type="project" value="UniProtKB-KW"/>
</dbReference>
<dbReference type="Gene3D" id="1.10.30.50">
    <property type="match status" value="1"/>
</dbReference>
<dbReference type="GO" id="GO:0003676">
    <property type="term" value="F:nucleic acid binding"/>
    <property type="evidence" value="ECO:0007669"/>
    <property type="project" value="InterPro"/>
</dbReference>
<protein>
    <submittedName>
        <fullName evidence="3">HNH endonuclease</fullName>
    </submittedName>
</protein>
<feature type="compositionally biased region" description="Polar residues" evidence="1">
    <location>
        <begin position="380"/>
        <end position="397"/>
    </location>
</feature>
<dbReference type="RefSeq" id="WP_303904589.1">
    <property type="nucleotide sequence ID" value="NZ_DYXC01000072.1"/>
</dbReference>
<evidence type="ECO:0000256" key="1">
    <source>
        <dbReference type="SAM" id="MobiDB-lite"/>
    </source>
</evidence>
<reference evidence="3" key="1">
    <citation type="journal article" date="2021" name="PeerJ">
        <title>Extensive microbial diversity within the chicken gut microbiome revealed by metagenomics and culture.</title>
        <authorList>
            <person name="Gilroy R."/>
            <person name="Ravi A."/>
            <person name="Getino M."/>
            <person name="Pursley I."/>
            <person name="Horton D.L."/>
            <person name="Alikhan N.F."/>
            <person name="Baker D."/>
            <person name="Gharbi K."/>
            <person name="Hall N."/>
            <person name="Watson M."/>
            <person name="Adriaenssens E.M."/>
            <person name="Foster-Nyarko E."/>
            <person name="Jarju S."/>
            <person name="Secka A."/>
            <person name="Antonio M."/>
            <person name="Oren A."/>
            <person name="Chaudhuri R.R."/>
            <person name="La Ragione R."/>
            <person name="Hildebrand F."/>
            <person name="Pallen M.J."/>
        </authorList>
    </citation>
    <scope>NUCLEOTIDE SEQUENCE</scope>
    <source>
        <strain evidence="3">ChiHjej13B12-14962</strain>
    </source>
</reference>
<gene>
    <name evidence="3" type="ORF">K8V32_06375</name>
</gene>
<feature type="domain" description="HNH nuclease" evidence="2">
    <location>
        <begin position="616"/>
        <end position="668"/>
    </location>
</feature>
<proteinExistence type="predicted"/>
<dbReference type="SMART" id="SM00507">
    <property type="entry name" value="HNHc"/>
    <property type="match status" value="1"/>
</dbReference>
<dbReference type="InterPro" id="IPR002711">
    <property type="entry name" value="HNH"/>
</dbReference>
<feature type="region of interest" description="Disordered" evidence="1">
    <location>
        <begin position="67"/>
        <end position="125"/>
    </location>
</feature>
<accession>A0A921FLU7</accession>
<dbReference type="EMBL" id="DYXC01000072">
    <property type="protein sequence ID" value="HJF14419.1"/>
    <property type="molecule type" value="Genomic_DNA"/>
</dbReference>
<feature type="compositionally biased region" description="Pro residues" evidence="1">
    <location>
        <begin position="113"/>
        <end position="123"/>
    </location>
</feature>
<dbReference type="GO" id="GO:0008270">
    <property type="term" value="F:zinc ion binding"/>
    <property type="evidence" value="ECO:0007669"/>
    <property type="project" value="InterPro"/>
</dbReference>
<dbReference type="AlphaFoldDB" id="A0A921FLU7"/>
<feature type="region of interest" description="Disordered" evidence="1">
    <location>
        <begin position="367"/>
        <end position="417"/>
    </location>
</feature>
<evidence type="ECO:0000313" key="4">
    <source>
        <dbReference type="Proteomes" id="UP000703315"/>
    </source>
</evidence>
<feature type="compositionally biased region" description="Basic and acidic residues" evidence="1">
    <location>
        <begin position="398"/>
        <end position="409"/>
    </location>
</feature>
<organism evidence="3 4">
    <name type="scientific">Enteractinococcus helveticum</name>
    <dbReference type="NCBI Taxonomy" id="1837282"/>
    <lineage>
        <taxon>Bacteria</taxon>
        <taxon>Bacillati</taxon>
        <taxon>Actinomycetota</taxon>
        <taxon>Actinomycetes</taxon>
        <taxon>Micrococcales</taxon>
        <taxon>Micrococcaceae</taxon>
    </lineage>
</organism>
<feature type="compositionally biased region" description="Polar residues" evidence="1">
    <location>
        <begin position="81"/>
        <end position="95"/>
    </location>
</feature>
<keyword evidence="3" id="KW-0378">Hydrolase</keyword>